<proteinExistence type="predicted"/>
<gene>
    <name evidence="1" type="ORF">FP026_09335</name>
</gene>
<evidence type="ECO:0000313" key="2">
    <source>
        <dbReference type="Proteomes" id="UP000323608"/>
    </source>
</evidence>
<dbReference type="RefSeq" id="WP_149634352.1">
    <property type="nucleotide sequence ID" value="NZ_VNIP01000006.1"/>
</dbReference>
<dbReference type="EMBL" id="VNIP01000006">
    <property type="protein sequence ID" value="KAA1182277.1"/>
    <property type="molecule type" value="Genomic_DNA"/>
</dbReference>
<dbReference type="AlphaFoldDB" id="A0A5B0W648"/>
<sequence length="63" mass="6815">MTKVSERPGDELGEEIGFVDGCSHRGSHRGAQTKLMEVRVSTRFRLGSCGAAPMLHGYLNGHS</sequence>
<comment type="caution">
    <text evidence="1">The sequence shown here is derived from an EMBL/GenBank/DDBJ whole genome shotgun (WGS) entry which is preliminary data.</text>
</comment>
<reference evidence="1 2" key="1">
    <citation type="submission" date="2019-07" db="EMBL/GenBank/DDBJ databases">
        <title>The Draft Genome Sequence of Rhizobium tropici SARCC-755 Associated with Superior Nodulation on Pigeonpea (Cajanus cajan (L.) Millsp.).</title>
        <authorList>
            <person name="Bopape F.L."/>
            <person name="Hassen A.I."/>
            <person name="Swanevelder Z.H."/>
            <person name="Gwata E.T."/>
        </authorList>
    </citation>
    <scope>NUCLEOTIDE SEQUENCE [LARGE SCALE GENOMIC DNA]</scope>
    <source>
        <strain evidence="1 2">SARCC-755</strain>
    </source>
</reference>
<organism evidence="1 2">
    <name type="scientific">Rhizobium tropici</name>
    <dbReference type="NCBI Taxonomy" id="398"/>
    <lineage>
        <taxon>Bacteria</taxon>
        <taxon>Pseudomonadati</taxon>
        <taxon>Pseudomonadota</taxon>
        <taxon>Alphaproteobacteria</taxon>
        <taxon>Hyphomicrobiales</taxon>
        <taxon>Rhizobiaceae</taxon>
        <taxon>Rhizobium/Agrobacterium group</taxon>
        <taxon>Rhizobium</taxon>
    </lineage>
</organism>
<dbReference type="Proteomes" id="UP000323608">
    <property type="component" value="Unassembled WGS sequence"/>
</dbReference>
<protein>
    <submittedName>
        <fullName evidence="1">Uncharacterized protein</fullName>
    </submittedName>
</protein>
<name>A0A5B0W648_RHITR</name>
<accession>A0A5B0W648</accession>
<evidence type="ECO:0000313" key="1">
    <source>
        <dbReference type="EMBL" id="KAA1182277.1"/>
    </source>
</evidence>